<accession>A0ABW9AGQ2</accession>
<dbReference type="SMART" id="SM00304">
    <property type="entry name" value="HAMP"/>
    <property type="match status" value="1"/>
</dbReference>
<dbReference type="Pfam" id="PF00512">
    <property type="entry name" value="HisKA"/>
    <property type="match status" value="1"/>
</dbReference>
<dbReference type="CDD" id="cd00082">
    <property type="entry name" value="HisKA"/>
    <property type="match status" value="1"/>
</dbReference>
<keyword evidence="7" id="KW-0547">Nucleotide-binding</keyword>
<feature type="domain" description="Histidine kinase" evidence="12">
    <location>
        <begin position="276"/>
        <end position="492"/>
    </location>
</feature>
<reference evidence="14 15" key="1">
    <citation type="journal article" date="2024" name="Chem. Sci.">
        <title>Discovery of megapolipeptins by genome mining of a Burkholderiales bacteria collection.</title>
        <authorList>
            <person name="Paulo B.S."/>
            <person name="Recchia M.J.J."/>
            <person name="Lee S."/>
            <person name="Fergusson C.H."/>
            <person name="Romanowski S.B."/>
            <person name="Hernandez A."/>
            <person name="Krull N."/>
            <person name="Liu D.Y."/>
            <person name="Cavanagh H."/>
            <person name="Bos A."/>
            <person name="Gray C.A."/>
            <person name="Murphy B.T."/>
            <person name="Linington R.G."/>
            <person name="Eustaquio A.S."/>
        </authorList>
    </citation>
    <scope>NUCLEOTIDE SEQUENCE [LARGE SCALE GENOMIC DNA]</scope>
    <source>
        <strain evidence="14 15">RL21-008-BIB-A</strain>
    </source>
</reference>
<keyword evidence="4" id="KW-1003">Cell membrane</keyword>
<evidence type="ECO:0000313" key="14">
    <source>
        <dbReference type="EMBL" id="MFL9927050.1"/>
    </source>
</evidence>
<gene>
    <name evidence="14" type="ORF">PQR62_22450</name>
</gene>
<feature type="coiled-coil region" evidence="10">
    <location>
        <begin position="59"/>
        <end position="119"/>
    </location>
</feature>
<dbReference type="Proteomes" id="UP001629246">
    <property type="component" value="Unassembled WGS sequence"/>
</dbReference>
<dbReference type="RefSeq" id="WP_408160276.1">
    <property type="nucleotide sequence ID" value="NZ_JAQQFM010000012.1"/>
</dbReference>
<dbReference type="InterPro" id="IPR003661">
    <property type="entry name" value="HisK_dim/P_dom"/>
</dbReference>
<dbReference type="InterPro" id="IPR004358">
    <property type="entry name" value="Sig_transdc_His_kin-like_C"/>
</dbReference>
<dbReference type="GO" id="GO:0005524">
    <property type="term" value="F:ATP binding"/>
    <property type="evidence" value="ECO:0007669"/>
    <property type="project" value="UniProtKB-KW"/>
</dbReference>
<dbReference type="InterPro" id="IPR036890">
    <property type="entry name" value="HATPase_C_sf"/>
</dbReference>
<evidence type="ECO:0000256" key="3">
    <source>
        <dbReference type="ARBA" id="ARBA00012438"/>
    </source>
</evidence>
<comment type="catalytic activity">
    <reaction evidence="1">
        <text>ATP + protein L-histidine = ADP + protein N-phospho-L-histidine.</text>
        <dbReference type="EC" id="2.7.13.3"/>
    </reaction>
</comment>
<dbReference type="PROSITE" id="PS50885">
    <property type="entry name" value="HAMP"/>
    <property type="match status" value="1"/>
</dbReference>
<protein>
    <recommendedName>
        <fullName evidence="3">histidine kinase</fullName>
        <ecNumber evidence="3">2.7.13.3</ecNumber>
    </recommendedName>
</protein>
<feature type="domain" description="HAMP" evidence="13">
    <location>
        <begin position="216"/>
        <end position="268"/>
    </location>
</feature>
<dbReference type="SMART" id="SM00388">
    <property type="entry name" value="HisKA"/>
    <property type="match status" value="1"/>
</dbReference>
<evidence type="ECO:0000256" key="7">
    <source>
        <dbReference type="ARBA" id="ARBA00022741"/>
    </source>
</evidence>
<evidence type="ECO:0000256" key="2">
    <source>
        <dbReference type="ARBA" id="ARBA00004651"/>
    </source>
</evidence>
<keyword evidence="5" id="KW-0597">Phosphoprotein</keyword>
<comment type="caution">
    <text evidence="14">The sequence shown here is derived from an EMBL/GenBank/DDBJ whole genome shotgun (WGS) entry which is preliminary data.</text>
</comment>
<dbReference type="InterPro" id="IPR003594">
    <property type="entry name" value="HATPase_dom"/>
</dbReference>
<sequence>MLNAIEQLPHAAERPVRKPAFQGLSFRQLLLAAFLLIAALLSGTSVHALFTLDRMATHSRETARQAVQLTEEAQRLAERSVAMERSARQYLVLEDAAFRDRYIEARDQARRALDELSQALPEAAPDLFSEWKTYADTAAGIIDSDDRKLKAQQGELFQAFAHLPALNEKLAQESRREVEHRNNALSVTLEQQRQMLTFQVIGSILLAVLLAFWFGLWLSRPLARLEHAISRLGENRFDQPIEVRGPADICRLGQQLDWLRQRLAELEAEKSRFLRHVSHELKTPLAALCEGAALLDDEVAGKLSDNQREIARILRQNTLSLQTQIEDLLRYNEVSFDAQRIHPVPVDVRALLHKVVADQRLQWLARNLKVEIEGVTRTLALDPEKMAIALANLLSNAVRFSPVDGLILFVISEGSGVVRIDCIDQGPGVAHTDSARIFEPFYQGLNQPSGARRGNGIGLSVVREYVQAHDGRIQLVPHDRGAHFRIELPHEK</sequence>
<feature type="transmembrane region" description="Helical" evidence="11">
    <location>
        <begin position="29"/>
        <end position="50"/>
    </location>
</feature>
<comment type="subcellular location">
    <subcellularLocation>
        <location evidence="2">Cell membrane</location>
        <topology evidence="2">Multi-pass membrane protein</topology>
    </subcellularLocation>
</comment>
<organism evidence="14 15">
    <name type="scientific">Herbaspirillum lusitanum</name>
    <dbReference type="NCBI Taxonomy" id="213312"/>
    <lineage>
        <taxon>Bacteria</taxon>
        <taxon>Pseudomonadati</taxon>
        <taxon>Pseudomonadota</taxon>
        <taxon>Betaproteobacteria</taxon>
        <taxon>Burkholderiales</taxon>
        <taxon>Oxalobacteraceae</taxon>
        <taxon>Herbaspirillum</taxon>
    </lineage>
</organism>
<dbReference type="Gene3D" id="1.10.287.130">
    <property type="match status" value="1"/>
</dbReference>
<dbReference type="InterPro" id="IPR005467">
    <property type="entry name" value="His_kinase_dom"/>
</dbReference>
<dbReference type="EMBL" id="JAQQFM010000012">
    <property type="protein sequence ID" value="MFL9927050.1"/>
    <property type="molecule type" value="Genomic_DNA"/>
</dbReference>
<evidence type="ECO:0000259" key="13">
    <source>
        <dbReference type="PROSITE" id="PS50885"/>
    </source>
</evidence>
<keyword evidence="11" id="KW-0472">Membrane</keyword>
<dbReference type="InterPro" id="IPR036097">
    <property type="entry name" value="HisK_dim/P_sf"/>
</dbReference>
<dbReference type="InterPro" id="IPR003660">
    <property type="entry name" value="HAMP_dom"/>
</dbReference>
<keyword evidence="15" id="KW-1185">Reference proteome</keyword>
<dbReference type="Pfam" id="PF02518">
    <property type="entry name" value="HATPase_c"/>
    <property type="match status" value="1"/>
</dbReference>
<evidence type="ECO:0000256" key="11">
    <source>
        <dbReference type="SAM" id="Phobius"/>
    </source>
</evidence>
<keyword evidence="11" id="KW-1133">Transmembrane helix</keyword>
<dbReference type="SUPFAM" id="SSF47384">
    <property type="entry name" value="Homodimeric domain of signal transducing histidine kinase"/>
    <property type="match status" value="1"/>
</dbReference>
<dbReference type="PRINTS" id="PR00344">
    <property type="entry name" value="BCTRLSENSOR"/>
</dbReference>
<evidence type="ECO:0000256" key="9">
    <source>
        <dbReference type="ARBA" id="ARBA00022840"/>
    </source>
</evidence>
<dbReference type="CDD" id="cd00075">
    <property type="entry name" value="HATPase"/>
    <property type="match status" value="1"/>
</dbReference>
<dbReference type="PROSITE" id="PS50109">
    <property type="entry name" value="HIS_KIN"/>
    <property type="match status" value="1"/>
</dbReference>
<keyword evidence="6" id="KW-0808">Transferase</keyword>
<keyword evidence="8" id="KW-0418">Kinase</keyword>
<feature type="transmembrane region" description="Helical" evidence="11">
    <location>
        <begin position="196"/>
        <end position="218"/>
    </location>
</feature>
<dbReference type="PANTHER" id="PTHR44936:SF10">
    <property type="entry name" value="SENSOR PROTEIN RSTB"/>
    <property type="match status" value="1"/>
</dbReference>
<evidence type="ECO:0000256" key="1">
    <source>
        <dbReference type="ARBA" id="ARBA00000085"/>
    </source>
</evidence>
<dbReference type="EC" id="2.7.13.3" evidence="3"/>
<dbReference type="Gene3D" id="6.10.340.10">
    <property type="match status" value="1"/>
</dbReference>
<evidence type="ECO:0000256" key="6">
    <source>
        <dbReference type="ARBA" id="ARBA00022679"/>
    </source>
</evidence>
<dbReference type="Gene3D" id="3.30.565.10">
    <property type="entry name" value="Histidine kinase-like ATPase, C-terminal domain"/>
    <property type="match status" value="1"/>
</dbReference>
<keyword evidence="11" id="KW-0812">Transmembrane</keyword>
<dbReference type="CDD" id="cd06225">
    <property type="entry name" value="HAMP"/>
    <property type="match status" value="1"/>
</dbReference>
<keyword evidence="10" id="KW-0175">Coiled coil</keyword>
<evidence type="ECO:0000256" key="10">
    <source>
        <dbReference type="SAM" id="Coils"/>
    </source>
</evidence>
<dbReference type="SUPFAM" id="SSF55874">
    <property type="entry name" value="ATPase domain of HSP90 chaperone/DNA topoisomerase II/histidine kinase"/>
    <property type="match status" value="1"/>
</dbReference>
<keyword evidence="9 14" id="KW-0067">ATP-binding</keyword>
<evidence type="ECO:0000256" key="4">
    <source>
        <dbReference type="ARBA" id="ARBA00022475"/>
    </source>
</evidence>
<dbReference type="InterPro" id="IPR050980">
    <property type="entry name" value="2C_sensor_his_kinase"/>
</dbReference>
<evidence type="ECO:0000313" key="15">
    <source>
        <dbReference type="Proteomes" id="UP001629246"/>
    </source>
</evidence>
<evidence type="ECO:0000256" key="8">
    <source>
        <dbReference type="ARBA" id="ARBA00022777"/>
    </source>
</evidence>
<evidence type="ECO:0000256" key="5">
    <source>
        <dbReference type="ARBA" id="ARBA00022553"/>
    </source>
</evidence>
<name>A0ABW9AGQ2_9BURK</name>
<dbReference type="Pfam" id="PF00672">
    <property type="entry name" value="HAMP"/>
    <property type="match status" value="1"/>
</dbReference>
<dbReference type="PANTHER" id="PTHR44936">
    <property type="entry name" value="SENSOR PROTEIN CREC"/>
    <property type="match status" value="1"/>
</dbReference>
<evidence type="ECO:0000259" key="12">
    <source>
        <dbReference type="PROSITE" id="PS50109"/>
    </source>
</evidence>
<dbReference type="SMART" id="SM00387">
    <property type="entry name" value="HATPase_c"/>
    <property type="match status" value="1"/>
</dbReference>
<proteinExistence type="predicted"/>